<organism evidence="1 2">
    <name type="scientific">Thermomonospora cellulosilytica</name>
    <dbReference type="NCBI Taxonomy" id="1411118"/>
    <lineage>
        <taxon>Bacteria</taxon>
        <taxon>Bacillati</taxon>
        <taxon>Actinomycetota</taxon>
        <taxon>Actinomycetes</taxon>
        <taxon>Streptosporangiales</taxon>
        <taxon>Thermomonosporaceae</taxon>
        <taxon>Thermomonospora</taxon>
    </lineage>
</organism>
<sequence length="212" mass="23236">MTGGPAGLLAEIARSGPPRSYVLDNEVYALTGSWWPLTSRLIEQVTGWRLLLLLELTDPEDGEVLVERLDDPDDPLEPEDLDQVAETLVLQATGRPWWVTGRLLATALARWAELDGELIGRGVDLAQMVDRAPARACNLVYAWLIQGADRKERDKLDAKLTRPPVQELRAASPRTQQWLAEEEGAAFMAAMGAAQSSGALRLPPGQPPNRPT</sequence>
<protein>
    <submittedName>
        <fullName evidence="1">Uncharacterized protein</fullName>
    </submittedName>
</protein>
<dbReference type="AlphaFoldDB" id="A0A7W3N1P9"/>
<proteinExistence type="predicted"/>
<accession>A0A7W3N1P9</accession>
<evidence type="ECO:0000313" key="1">
    <source>
        <dbReference type="EMBL" id="MBA9005915.1"/>
    </source>
</evidence>
<evidence type="ECO:0000313" key="2">
    <source>
        <dbReference type="Proteomes" id="UP000539313"/>
    </source>
</evidence>
<comment type="caution">
    <text evidence="1">The sequence shown here is derived from an EMBL/GenBank/DDBJ whole genome shotgun (WGS) entry which is preliminary data.</text>
</comment>
<dbReference type="RefSeq" id="WP_182706970.1">
    <property type="nucleotide sequence ID" value="NZ_JACJII010000001.1"/>
</dbReference>
<reference evidence="1 2" key="1">
    <citation type="submission" date="2020-08" db="EMBL/GenBank/DDBJ databases">
        <title>Sequencing the genomes of 1000 actinobacteria strains.</title>
        <authorList>
            <person name="Klenk H.-P."/>
        </authorList>
    </citation>
    <scope>NUCLEOTIDE SEQUENCE [LARGE SCALE GENOMIC DNA]</scope>
    <source>
        <strain evidence="1 2">DSM 45823</strain>
    </source>
</reference>
<keyword evidence="2" id="KW-1185">Reference proteome</keyword>
<dbReference type="Proteomes" id="UP000539313">
    <property type="component" value="Unassembled WGS sequence"/>
</dbReference>
<name>A0A7W3N1P9_9ACTN</name>
<gene>
    <name evidence="1" type="ORF">HNR21_004797</name>
</gene>
<dbReference type="EMBL" id="JACJII010000001">
    <property type="protein sequence ID" value="MBA9005915.1"/>
    <property type="molecule type" value="Genomic_DNA"/>
</dbReference>